<gene>
    <name evidence="2" type="ORF">KSZ_49770</name>
</gene>
<protein>
    <submittedName>
        <fullName evidence="2">Uncharacterized protein</fullName>
    </submittedName>
</protein>
<reference evidence="2 3" key="1">
    <citation type="journal article" date="2021" name="Int. J. Syst. Evol. Microbiol.">
        <title>Reticulibacter mediterranei gen. nov., sp. nov., within the new family Reticulibacteraceae fam. nov., and Ktedonospora formicarum gen. nov., sp. nov., Ktedonobacter robiniae sp. nov., Dictyobacter formicarum sp. nov. and Dictyobacter arantiisoli sp. nov., belonging to the class Ktedonobacteria.</title>
        <authorList>
            <person name="Yabe S."/>
            <person name="Zheng Y."/>
            <person name="Wang C.M."/>
            <person name="Sakai Y."/>
            <person name="Abe K."/>
            <person name="Yokota A."/>
            <person name="Donadio S."/>
            <person name="Cavaletti L."/>
            <person name="Monciardini P."/>
        </authorList>
    </citation>
    <scope>NUCLEOTIDE SEQUENCE [LARGE SCALE GENOMIC DNA]</scope>
    <source>
        <strain evidence="2 3">SOSP1-9</strain>
    </source>
</reference>
<evidence type="ECO:0000313" key="3">
    <source>
        <dbReference type="Proteomes" id="UP000635565"/>
    </source>
</evidence>
<proteinExistence type="predicted"/>
<keyword evidence="3" id="KW-1185">Reference proteome</keyword>
<dbReference type="Proteomes" id="UP000635565">
    <property type="component" value="Unassembled WGS sequence"/>
</dbReference>
<evidence type="ECO:0000313" key="2">
    <source>
        <dbReference type="EMBL" id="GHO86971.1"/>
    </source>
</evidence>
<sequence>MQAEQNKEDYGIHRIDIHLLQHRLGAGIEPYACSKGATVGSDPPEAPDRDKTYPHQEESV</sequence>
<accession>A0ABQ3VPF0</accession>
<name>A0ABQ3VPF0_9CHLR</name>
<dbReference type="EMBL" id="BNJJ01000015">
    <property type="protein sequence ID" value="GHO86971.1"/>
    <property type="molecule type" value="Genomic_DNA"/>
</dbReference>
<feature type="compositionally biased region" description="Basic and acidic residues" evidence="1">
    <location>
        <begin position="46"/>
        <end position="60"/>
    </location>
</feature>
<evidence type="ECO:0000256" key="1">
    <source>
        <dbReference type="SAM" id="MobiDB-lite"/>
    </source>
</evidence>
<feature type="region of interest" description="Disordered" evidence="1">
    <location>
        <begin position="34"/>
        <end position="60"/>
    </location>
</feature>
<comment type="caution">
    <text evidence="2">The sequence shown here is derived from an EMBL/GenBank/DDBJ whole genome shotgun (WGS) entry which is preliminary data.</text>
</comment>
<organism evidence="2 3">
    <name type="scientific">Dictyobacter formicarum</name>
    <dbReference type="NCBI Taxonomy" id="2778368"/>
    <lineage>
        <taxon>Bacteria</taxon>
        <taxon>Bacillati</taxon>
        <taxon>Chloroflexota</taxon>
        <taxon>Ktedonobacteria</taxon>
        <taxon>Ktedonobacterales</taxon>
        <taxon>Dictyobacteraceae</taxon>
        <taxon>Dictyobacter</taxon>
    </lineage>
</organism>